<name>A0A381ULD1_9ZZZZ</name>
<protein>
    <recommendedName>
        <fullName evidence="2">CDP-glycerol glycerophosphotransferase</fullName>
    </recommendedName>
</protein>
<dbReference type="InterPro" id="IPR007554">
    <property type="entry name" value="Glycerophosphate_synth"/>
</dbReference>
<dbReference type="EMBL" id="UINC01006645">
    <property type="protein sequence ID" value="SVA28794.1"/>
    <property type="molecule type" value="Genomic_DNA"/>
</dbReference>
<organism evidence="1">
    <name type="scientific">marine metagenome</name>
    <dbReference type="NCBI Taxonomy" id="408172"/>
    <lineage>
        <taxon>unclassified sequences</taxon>
        <taxon>metagenomes</taxon>
        <taxon>ecological metagenomes</taxon>
    </lineage>
</organism>
<gene>
    <name evidence="1" type="ORF">METZ01_LOCUS81648</name>
</gene>
<dbReference type="GO" id="GO:0016020">
    <property type="term" value="C:membrane"/>
    <property type="evidence" value="ECO:0007669"/>
    <property type="project" value="InterPro"/>
</dbReference>
<dbReference type="Pfam" id="PF04464">
    <property type="entry name" value="Glyphos_transf"/>
    <property type="match status" value="1"/>
</dbReference>
<dbReference type="GO" id="GO:0047355">
    <property type="term" value="F:CDP-glycerol glycerophosphotransferase activity"/>
    <property type="evidence" value="ECO:0007669"/>
    <property type="project" value="InterPro"/>
</dbReference>
<proteinExistence type="predicted"/>
<dbReference type="AlphaFoldDB" id="A0A381ULD1"/>
<evidence type="ECO:0008006" key="2">
    <source>
        <dbReference type="Google" id="ProtNLM"/>
    </source>
</evidence>
<evidence type="ECO:0000313" key="1">
    <source>
        <dbReference type="EMBL" id="SVA28794.1"/>
    </source>
</evidence>
<sequence>MSSNHPIKILFDSYHLYHLPQFDPVIDLLSHDDRFEIFHSTCSDNKKIELDLCLPALESKPGILVFSETEEKRIEKIRALDLDVFICGWSRYPIGKFVSKNTLVGMIYHGIGVKPSYWRDNSTRLNIRFVEGQYRMDQLVNHGIETNLVLTGFTKLDPLFHGDDEPFNDLKNSLRLDPNKRTILFAPTFYPSSIEKFGMKLGEYTMDYNVILKPHMWTYFIDEFSEYNLKPQRKLVYNLSEKFDHIKLLGPEIYNIIPYYQISDVLLTEASSTIYEMIALEKPVIVNRFFRLKLSHKLFRYRLFRKRLSKEMNDDISNFCFEMEKASDLPSMLETSLRDNYNKLDILRDYQKKMLFQLDGKASQRVRDAILDRLENRS</sequence>
<dbReference type="Gene3D" id="3.40.50.12580">
    <property type="match status" value="1"/>
</dbReference>
<dbReference type="SUPFAM" id="SSF53756">
    <property type="entry name" value="UDP-Glycosyltransferase/glycogen phosphorylase"/>
    <property type="match status" value="1"/>
</dbReference>
<dbReference type="InterPro" id="IPR043148">
    <property type="entry name" value="TagF_C"/>
</dbReference>
<accession>A0A381ULD1</accession>
<reference evidence="1" key="1">
    <citation type="submission" date="2018-05" db="EMBL/GenBank/DDBJ databases">
        <authorList>
            <person name="Lanie J.A."/>
            <person name="Ng W.-L."/>
            <person name="Kazmierczak K.M."/>
            <person name="Andrzejewski T.M."/>
            <person name="Davidsen T.M."/>
            <person name="Wayne K.J."/>
            <person name="Tettelin H."/>
            <person name="Glass J.I."/>
            <person name="Rusch D."/>
            <person name="Podicherti R."/>
            <person name="Tsui H.-C.T."/>
            <person name="Winkler M.E."/>
        </authorList>
    </citation>
    <scope>NUCLEOTIDE SEQUENCE</scope>
</reference>